<dbReference type="SMART" id="SM00382">
    <property type="entry name" value="AAA"/>
    <property type="match status" value="1"/>
</dbReference>
<dbReference type="InterPro" id="IPR020568">
    <property type="entry name" value="Ribosomal_Su5_D2-typ_SF"/>
</dbReference>
<dbReference type="Pfam" id="PF13335">
    <property type="entry name" value="Mg_chelatase_C"/>
    <property type="match status" value="1"/>
</dbReference>
<dbReference type="SUPFAM" id="SSF52540">
    <property type="entry name" value="P-loop containing nucleoside triphosphate hydrolases"/>
    <property type="match status" value="1"/>
</dbReference>
<gene>
    <name evidence="3" type="ORF">BABA_06531</name>
</gene>
<protein>
    <submittedName>
        <fullName evidence="3">Mg chelatase subunit ChlI</fullName>
    </submittedName>
</protein>
<dbReference type="Pfam" id="PF13541">
    <property type="entry name" value="ChlI"/>
    <property type="match status" value="1"/>
</dbReference>
<dbReference type="GO" id="GO:0005524">
    <property type="term" value="F:ATP binding"/>
    <property type="evidence" value="ECO:0007669"/>
    <property type="project" value="InterPro"/>
</dbReference>
<dbReference type="Gene3D" id="3.30.230.10">
    <property type="match status" value="1"/>
</dbReference>
<dbReference type="InterPro" id="IPR003593">
    <property type="entry name" value="AAA+_ATPase"/>
</dbReference>
<reference evidence="3 4" key="1">
    <citation type="journal article" date="2012" name="Front. Microbiol.">
        <title>Redundancy and modularity in membrane-associated dissimilatory nitrate reduction in Bacillus.</title>
        <authorList>
            <person name="Heylen K."/>
            <person name="Keltjens J."/>
        </authorList>
    </citation>
    <scope>NUCLEOTIDE SEQUENCE [LARGE SCALE GENOMIC DNA]</scope>
    <source>
        <strain evidence="4">LMG 21833T</strain>
    </source>
</reference>
<dbReference type="InterPro" id="IPR014721">
    <property type="entry name" value="Ribsml_uS5_D2-typ_fold_subgr"/>
</dbReference>
<dbReference type="AlphaFoldDB" id="K6DPS9"/>
<evidence type="ECO:0000313" key="3">
    <source>
        <dbReference type="EMBL" id="EKN70183.1"/>
    </source>
</evidence>
<dbReference type="Proteomes" id="UP000006316">
    <property type="component" value="Unassembled WGS sequence"/>
</dbReference>
<sequence length="498" mass="54467">MWARVTSIGLKGMEGYRVNVEVGTYVGNDSFKIVGLPDAAVKESKERIIAALSSLGYVLSGNKIIINLSPADQKKIGPMFDFPMAIGLLLSLHEVEAVIPEDTGFLGALSLDGSVQPVEGLLPAVLAAKKQGIRRLYIPFDDHLPVLDFEGLEIIYVASLKDVIGHLAGQWVPSIFKKMDEVKVESSPYLDFQQIIGHAGAKHALEIAAAGEHHVLMTGPPGCGKSLLAESFPSILPVLTKEAQLEVLSLYQLSRNSYTQSQLPPFRSPHHSASWVAIIGGGQYPKPGEISLAHQGVLFLDEIGEFPRKTLDMLRQPLENGFITISRTHATITYPASFVLIAAMNPCPCGYAGSNAHYCTCSAKQIRAYQNRLSGPLRDRFDINLALRPVNLTSAAGIEQPGEPSRVVQERVKEARERQYDRYGGEISNSRVPYEVLLREKPLTGAQQSTLHQLAIKKNWSNRTQIKIIRLARTISDLQASSAITDQSISESITLNTV</sequence>
<dbReference type="STRING" id="1117379.BABA_06531"/>
<comment type="caution">
    <text evidence="3">The sequence shown here is derived from an EMBL/GenBank/DDBJ whole genome shotgun (WGS) entry which is preliminary data.</text>
</comment>
<keyword evidence="4" id="KW-1185">Reference proteome</keyword>
<dbReference type="NCBIfam" id="TIGR00368">
    <property type="entry name" value="YifB family Mg chelatase-like AAA ATPase"/>
    <property type="match status" value="1"/>
</dbReference>
<dbReference type="CDD" id="cd00009">
    <property type="entry name" value="AAA"/>
    <property type="match status" value="1"/>
</dbReference>
<dbReference type="PANTHER" id="PTHR32039:SF7">
    <property type="entry name" value="COMPETENCE PROTEIN COMM"/>
    <property type="match status" value="1"/>
</dbReference>
<dbReference type="RefSeq" id="WP_007084333.1">
    <property type="nucleotide sequence ID" value="NZ_AJLS01000042.1"/>
</dbReference>
<organism evidence="3 4">
    <name type="scientific">Neobacillus bataviensis LMG 21833</name>
    <dbReference type="NCBI Taxonomy" id="1117379"/>
    <lineage>
        <taxon>Bacteria</taxon>
        <taxon>Bacillati</taxon>
        <taxon>Bacillota</taxon>
        <taxon>Bacilli</taxon>
        <taxon>Bacillales</taxon>
        <taxon>Bacillaceae</taxon>
        <taxon>Neobacillus</taxon>
    </lineage>
</organism>
<dbReference type="InterPro" id="IPR025158">
    <property type="entry name" value="Mg_chelat-rel_C"/>
</dbReference>
<dbReference type="PANTHER" id="PTHR32039">
    <property type="entry name" value="MAGNESIUM-CHELATASE SUBUNIT CHLI"/>
    <property type="match status" value="1"/>
</dbReference>
<dbReference type="InterPro" id="IPR027417">
    <property type="entry name" value="P-loop_NTPase"/>
</dbReference>
<evidence type="ECO:0000313" key="4">
    <source>
        <dbReference type="Proteomes" id="UP000006316"/>
    </source>
</evidence>
<dbReference type="eggNOG" id="COG0606">
    <property type="taxonomic scope" value="Bacteria"/>
</dbReference>
<dbReference type="OrthoDB" id="9813147at2"/>
<accession>K6DPS9</accession>
<dbReference type="SUPFAM" id="SSF54211">
    <property type="entry name" value="Ribosomal protein S5 domain 2-like"/>
    <property type="match status" value="1"/>
</dbReference>
<dbReference type="InterPro" id="IPR045006">
    <property type="entry name" value="CHLI-like"/>
</dbReference>
<dbReference type="Gene3D" id="3.40.50.300">
    <property type="entry name" value="P-loop containing nucleotide triphosphate hydrolases"/>
    <property type="match status" value="1"/>
</dbReference>
<proteinExistence type="inferred from homology"/>
<dbReference type="InterPro" id="IPR000523">
    <property type="entry name" value="Mg_chelatse_chII-like_cat_dom"/>
</dbReference>
<name>K6DPS9_9BACI</name>
<dbReference type="InterPro" id="IPR004482">
    <property type="entry name" value="Mg_chelat-rel"/>
</dbReference>
<dbReference type="Pfam" id="PF01078">
    <property type="entry name" value="Mg_chelatase"/>
    <property type="match status" value="1"/>
</dbReference>
<comment type="similarity">
    <text evidence="1">Belongs to the Mg-chelatase subunits D/I family. ComM subfamily.</text>
</comment>
<dbReference type="EMBL" id="AJLS01000042">
    <property type="protein sequence ID" value="EKN70183.1"/>
    <property type="molecule type" value="Genomic_DNA"/>
</dbReference>
<dbReference type="PATRIC" id="fig|1117379.3.peg.1367"/>
<evidence type="ECO:0000259" key="2">
    <source>
        <dbReference type="SMART" id="SM00382"/>
    </source>
</evidence>
<evidence type="ECO:0000256" key="1">
    <source>
        <dbReference type="ARBA" id="ARBA00006354"/>
    </source>
</evidence>
<feature type="domain" description="AAA+ ATPase" evidence="2">
    <location>
        <begin position="211"/>
        <end position="391"/>
    </location>
</feature>